<dbReference type="RefSeq" id="XP_007764211.1">
    <property type="nucleotide sequence ID" value="XM_007766021.1"/>
</dbReference>
<organism evidence="1 2">
    <name type="scientific">Coniophora puteana (strain RWD-64-598)</name>
    <name type="common">Brown rot fungus</name>
    <dbReference type="NCBI Taxonomy" id="741705"/>
    <lineage>
        <taxon>Eukaryota</taxon>
        <taxon>Fungi</taxon>
        <taxon>Dikarya</taxon>
        <taxon>Basidiomycota</taxon>
        <taxon>Agaricomycotina</taxon>
        <taxon>Agaricomycetes</taxon>
        <taxon>Agaricomycetidae</taxon>
        <taxon>Boletales</taxon>
        <taxon>Coniophorineae</taxon>
        <taxon>Coniophoraceae</taxon>
        <taxon>Coniophora</taxon>
    </lineage>
</organism>
<evidence type="ECO:0000313" key="2">
    <source>
        <dbReference type="Proteomes" id="UP000053558"/>
    </source>
</evidence>
<dbReference type="KEGG" id="cput:CONPUDRAFT_70425"/>
<proteinExistence type="predicted"/>
<keyword evidence="2" id="KW-1185">Reference proteome</keyword>
<dbReference type="Proteomes" id="UP000053558">
    <property type="component" value="Unassembled WGS sequence"/>
</dbReference>
<accession>A0A5M3N2X8</accession>
<dbReference type="GeneID" id="19208818"/>
<sequence>MLRRLFCINNASRSEHSLENFVALEDPDLGCLEITHTIRACATTELDADFRVEYTPTSAEDDPIDQSLDVDMFRGHGKDTPFVLVKDALQEYKGLDTRTLIIDLQVRDWGNGPSLRLQEVMETISAHVDPFALKRVVVKESKQLDHPTDFLFRDTDEKSIVTFSTIFPLTAFPNLAALSIEVARQIRLGDAELIQLVQSLPELTTLRLNLAGGWCSLTDTQYVVPTLTGLLTIMEMRRFRDIAITLDGDSIGRGIKEYRLTPLDLKELESLQLDYFVGNQVFHDISPQSIATRRSEAEYGAILWSVIDPLLL</sequence>
<protein>
    <submittedName>
        <fullName evidence="1">Uncharacterized protein</fullName>
    </submittedName>
</protein>
<evidence type="ECO:0000313" key="1">
    <source>
        <dbReference type="EMBL" id="EIW85676.1"/>
    </source>
</evidence>
<gene>
    <name evidence="1" type="ORF">CONPUDRAFT_70425</name>
</gene>
<dbReference type="AlphaFoldDB" id="A0A5M3N2X8"/>
<dbReference type="EMBL" id="JH711574">
    <property type="protein sequence ID" value="EIW85676.1"/>
    <property type="molecule type" value="Genomic_DNA"/>
</dbReference>
<comment type="caution">
    <text evidence="1">The sequence shown here is derived from an EMBL/GenBank/DDBJ whole genome shotgun (WGS) entry which is preliminary data.</text>
</comment>
<reference evidence="2" key="1">
    <citation type="journal article" date="2012" name="Science">
        <title>The Paleozoic origin of enzymatic lignin decomposition reconstructed from 31 fungal genomes.</title>
        <authorList>
            <person name="Floudas D."/>
            <person name="Binder M."/>
            <person name="Riley R."/>
            <person name="Barry K."/>
            <person name="Blanchette R.A."/>
            <person name="Henrissat B."/>
            <person name="Martinez A.T."/>
            <person name="Otillar R."/>
            <person name="Spatafora J.W."/>
            <person name="Yadav J.S."/>
            <person name="Aerts A."/>
            <person name="Benoit I."/>
            <person name="Boyd A."/>
            <person name="Carlson A."/>
            <person name="Copeland A."/>
            <person name="Coutinho P.M."/>
            <person name="de Vries R.P."/>
            <person name="Ferreira P."/>
            <person name="Findley K."/>
            <person name="Foster B."/>
            <person name="Gaskell J."/>
            <person name="Glotzer D."/>
            <person name="Gorecki P."/>
            <person name="Heitman J."/>
            <person name="Hesse C."/>
            <person name="Hori C."/>
            <person name="Igarashi K."/>
            <person name="Jurgens J.A."/>
            <person name="Kallen N."/>
            <person name="Kersten P."/>
            <person name="Kohler A."/>
            <person name="Kuees U."/>
            <person name="Kumar T.K.A."/>
            <person name="Kuo A."/>
            <person name="LaButti K."/>
            <person name="Larrondo L.F."/>
            <person name="Lindquist E."/>
            <person name="Ling A."/>
            <person name="Lombard V."/>
            <person name="Lucas S."/>
            <person name="Lundell T."/>
            <person name="Martin R."/>
            <person name="McLaughlin D.J."/>
            <person name="Morgenstern I."/>
            <person name="Morin E."/>
            <person name="Murat C."/>
            <person name="Nagy L.G."/>
            <person name="Nolan M."/>
            <person name="Ohm R.A."/>
            <person name="Patyshakuliyeva A."/>
            <person name="Rokas A."/>
            <person name="Ruiz-Duenas F.J."/>
            <person name="Sabat G."/>
            <person name="Salamov A."/>
            <person name="Samejima M."/>
            <person name="Schmutz J."/>
            <person name="Slot J.C."/>
            <person name="St John F."/>
            <person name="Stenlid J."/>
            <person name="Sun H."/>
            <person name="Sun S."/>
            <person name="Syed K."/>
            <person name="Tsang A."/>
            <person name="Wiebenga A."/>
            <person name="Young D."/>
            <person name="Pisabarro A."/>
            <person name="Eastwood D.C."/>
            <person name="Martin F."/>
            <person name="Cullen D."/>
            <person name="Grigoriev I.V."/>
            <person name="Hibbett D.S."/>
        </authorList>
    </citation>
    <scope>NUCLEOTIDE SEQUENCE [LARGE SCALE GENOMIC DNA]</scope>
    <source>
        <strain evidence="2">RWD-64-598 SS2</strain>
    </source>
</reference>
<name>A0A5M3N2X8_CONPW</name>